<dbReference type="EMBL" id="JBHMFA010000005">
    <property type="protein sequence ID" value="MFB9104840.1"/>
    <property type="molecule type" value="Genomic_DNA"/>
</dbReference>
<dbReference type="InterPro" id="IPR000917">
    <property type="entry name" value="Sulfatase_N"/>
</dbReference>
<comment type="cofactor">
    <cofactor evidence="1">
        <name>Ca(2+)</name>
        <dbReference type="ChEBI" id="CHEBI:29108"/>
    </cofactor>
</comment>
<proteinExistence type="inferred from homology"/>
<dbReference type="RefSeq" id="WP_290273192.1">
    <property type="nucleotide sequence ID" value="NZ_JAUFQP010000013.1"/>
</dbReference>
<evidence type="ECO:0000313" key="10">
    <source>
        <dbReference type="Proteomes" id="UP001589590"/>
    </source>
</evidence>
<evidence type="ECO:0000313" key="9">
    <source>
        <dbReference type="EMBL" id="MFB9104840.1"/>
    </source>
</evidence>
<evidence type="ECO:0000256" key="6">
    <source>
        <dbReference type="ARBA" id="ARBA00022837"/>
    </source>
</evidence>
<comment type="caution">
    <text evidence="9">The sequence shown here is derived from an EMBL/GenBank/DDBJ whole genome shotgun (WGS) entry which is preliminary data.</text>
</comment>
<dbReference type="PANTHER" id="PTHR45953:SF1">
    <property type="entry name" value="IDURONATE 2-SULFATASE"/>
    <property type="match status" value="1"/>
</dbReference>
<feature type="domain" description="Sulfatase N-terminal" evidence="8">
    <location>
        <begin position="29"/>
        <end position="375"/>
    </location>
</feature>
<dbReference type="SUPFAM" id="SSF53649">
    <property type="entry name" value="Alkaline phosphatase-like"/>
    <property type="match status" value="1"/>
</dbReference>
<dbReference type="Proteomes" id="UP001589590">
    <property type="component" value="Unassembled WGS sequence"/>
</dbReference>
<organism evidence="9 10">
    <name type="scientific">Algibacter miyuki</name>
    <dbReference type="NCBI Taxonomy" id="1306933"/>
    <lineage>
        <taxon>Bacteria</taxon>
        <taxon>Pseudomonadati</taxon>
        <taxon>Bacteroidota</taxon>
        <taxon>Flavobacteriia</taxon>
        <taxon>Flavobacteriales</taxon>
        <taxon>Flavobacteriaceae</taxon>
        <taxon>Algibacter</taxon>
    </lineage>
</organism>
<feature type="signal peptide" evidence="7">
    <location>
        <begin position="1"/>
        <end position="21"/>
    </location>
</feature>
<dbReference type="Pfam" id="PF00884">
    <property type="entry name" value="Sulfatase"/>
    <property type="match status" value="1"/>
</dbReference>
<dbReference type="PROSITE" id="PS51257">
    <property type="entry name" value="PROKAR_LIPOPROTEIN"/>
    <property type="match status" value="1"/>
</dbReference>
<keyword evidence="6" id="KW-0106">Calcium</keyword>
<accession>A0ABV5H0K4</accession>
<dbReference type="InterPro" id="IPR035874">
    <property type="entry name" value="IDS"/>
</dbReference>
<sequence>MKRFLLLFISLVLIVSCSSSKKVKTEKKPNVLFIAVDDLNDWAGYMGNNQTITPNMDALASQGTFFNSAHCQYAVCGPSRASVMSGMYYHNLGFGIEGSLQRKDEEVVNAAKRKGSSLIYQYFSDYGYKTMAAGKLLHHHVPEETVDVSHGRGSWDFNFDENGKKKRLNWFGSKGLLDWGPINKPENEMSDYKAAEWAVDQLSQKHDKPFFLMTGFMRPHTPLYIQQKYLDMYPLDEIELPPYKADDYDDIPEAAKAVWNSYPDVPWAIKNNQWRKMLQAYMACITFTDTQVGKILEALENSPYRDNTIVVLWSDHGFHMGEKSRFQKHTAWDRSTKVPLIIKDPRSGSVNGLTKPVEANVELIDLYPTLLELCGLPENKVVEGRSLVPLIKNPTLKWEHPAYTFRRGKYATVKYGSYRFTEYFDGSKELYNQENDPNEWNNLIHSTNDKDKEVMKHMNGLFQKPEVILGYEESK</sequence>
<feature type="chain" id="PRO_5047419655" evidence="7">
    <location>
        <begin position="22"/>
        <end position="475"/>
    </location>
</feature>
<keyword evidence="3" id="KW-0479">Metal-binding</keyword>
<dbReference type="PANTHER" id="PTHR45953">
    <property type="entry name" value="IDURONATE 2-SULFATASE"/>
    <property type="match status" value="1"/>
</dbReference>
<evidence type="ECO:0000256" key="7">
    <source>
        <dbReference type="SAM" id="SignalP"/>
    </source>
</evidence>
<dbReference type="InterPro" id="IPR017850">
    <property type="entry name" value="Alkaline_phosphatase_core_sf"/>
</dbReference>
<dbReference type="CDD" id="cd16030">
    <property type="entry name" value="iduronate-2-sulfatase"/>
    <property type="match status" value="1"/>
</dbReference>
<evidence type="ECO:0000259" key="8">
    <source>
        <dbReference type="Pfam" id="PF00884"/>
    </source>
</evidence>
<keyword evidence="4 7" id="KW-0732">Signal</keyword>
<reference evidence="9 10" key="1">
    <citation type="submission" date="2024-09" db="EMBL/GenBank/DDBJ databases">
        <authorList>
            <person name="Sun Q."/>
            <person name="Mori K."/>
        </authorList>
    </citation>
    <scope>NUCLEOTIDE SEQUENCE [LARGE SCALE GENOMIC DNA]</scope>
    <source>
        <strain evidence="9 10">CECT 8300</strain>
    </source>
</reference>
<keyword evidence="5" id="KW-0378">Hydrolase</keyword>
<gene>
    <name evidence="9" type="ORF">ACFFU1_08010</name>
</gene>
<evidence type="ECO:0000256" key="2">
    <source>
        <dbReference type="ARBA" id="ARBA00008779"/>
    </source>
</evidence>
<evidence type="ECO:0000256" key="4">
    <source>
        <dbReference type="ARBA" id="ARBA00022729"/>
    </source>
</evidence>
<evidence type="ECO:0000256" key="1">
    <source>
        <dbReference type="ARBA" id="ARBA00001913"/>
    </source>
</evidence>
<protein>
    <submittedName>
        <fullName evidence="9">Sulfatase</fullName>
    </submittedName>
</protein>
<comment type="similarity">
    <text evidence="2">Belongs to the sulfatase family.</text>
</comment>
<name>A0ABV5H0K4_9FLAO</name>
<evidence type="ECO:0000256" key="3">
    <source>
        <dbReference type="ARBA" id="ARBA00022723"/>
    </source>
</evidence>
<evidence type="ECO:0000256" key="5">
    <source>
        <dbReference type="ARBA" id="ARBA00022801"/>
    </source>
</evidence>
<keyword evidence="10" id="KW-1185">Reference proteome</keyword>
<dbReference type="Gene3D" id="3.40.720.10">
    <property type="entry name" value="Alkaline Phosphatase, subunit A"/>
    <property type="match status" value="1"/>
</dbReference>